<sequence length="84" mass="9840">MPFIFNFRGWCRYRFLMTFLENIHLVAQLSINCGYSRRLTALYTGGQRLEGYRSVWKIEFGKINLSNGMAVGSAKKIFVYPEFD</sequence>
<dbReference type="InParanoid" id="A0A1V9X2J5"/>
<dbReference type="EMBL" id="MNPL01028696">
    <property type="protein sequence ID" value="OQR67482.1"/>
    <property type="molecule type" value="Genomic_DNA"/>
</dbReference>
<proteinExistence type="predicted"/>
<organism evidence="1 2">
    <name type="scientific">Tropilaelaps mercedesae</name>
    <dbReference type="NCBI Taxonomy" id="418985"/>
    <lineage>
        <taxon>Eukaryota</taxon>
        <taxon>Metazoa</taxon>
        <taxon>Ecdysozoa</taxon>
        <taxon>Arthropoda</taxon>
        <taxon>Chelicerata</taxon>
        <taxon>Arachnida</taxon>
        <taxon>Acari</taxon>
        <taxon>Parasitiformes</taxon>
        <taxon>Mesostigmata</taxon>
        <taxon>Gamasina</taxon>
        <taxon>Dermanyssoidea</taxon>
        <taxon>Laelapidae</taxon>
        <taxon>Tropilaelaps</taxon>
    </lineage>
</organism>
<keyword evidence="2" id="KW-1185">Reference proteome</keyword>
<gene>
    <name evidence="1" type="ORF">BIW11_13499</name>
</gene>
<accession>A0A1V9X2J5</accession>
<reference evidence="1 2" key="1">
    <citation type="journal article" date="2017" name="Gigascience">
        <title>Draft genome of the honey bee ectoparasitic mite, Tropilaelaps mercedesae, is shaped by the parasitic life history.</title>
        <authorList>
            <person name="Dong X."/>
            <person name="Armstrong S.D."/>
            <person name="Xia D."/>
            <person name="Makepeace B.L."/>
            <person name="Darby A.C."/>
            <person name="Kadowaki T."/>
        </authorList>
    </citation>
    <scope>NUCLEOTIDE SEQUENCE [LARGE SCALE GENOMIC DNA]</scope>
    <source>
        <strain evidence="1">Wuxi-XJTLU</strain>
    </source>
</reference>
<dbReference type="Proteomes" id="UP000192247">
    <property type="component" value="Unassembled WGS sequence"/>
</dbReference>
<comment type="caution">
    <text evidence="1">The sequence shown here is derived from an EMBL/GenBank/DDBJ whole genome shotgun (WGS) entry which is preliminary data.</text>
</comment>
<name>A0A1V9X2J5_9ACAR</name>
<evidence type="ECO:0000313" key="2">
    <source>
        <dbReference type="Proteomes" id="UP000192247"/>
    </source>
</evidence>
<protein>
    <submittedName>
        <fullName evidence="1">Uncharacterized protein</fullName>
    </submittedName>
</protein>
<dbReference type="AlphaFoldDB" id="A0A1V9X2J5"/>
<evidence type="ECO:0000313" key="1">
    <source>
        <dbReference type="EMBL" id="OQR67482.1"/>
    </source>
</evidence>